<dbReference type="SUPFAM" id="SSF50249">
    <property type="entry name" value="Nucleic acid-binding proteins"/>
    <property type="match status" value="1"/>
</dbReference>
<dbReference type="InterPro" id="IPR002878">
    <property type="entry name" value="ChsH2_C"/>
</dbReference>
<keyword evidence="3" id="KW-1185">Reference proteome</keyword>
<dbReference type="Proteomes" id="UP001500449">
    <property type="component" value="Unassembled WGS sequence"/>
</dbReference>
<evidence type="ECO:0000313" key="3">
    <source>
        <dbReference type="Proteomes" id="UP001500449"/>
    </source>
</evidence>
<comment type="caution">
    <text evidence="2">The sequence shown here is derived from an EMBL/GenBank/DDBJ whole genome shotgun (WGS) entry which is preliminary data.</text>
</comment>
<name>A0ABN2N5M6_9PSEU</name>
<organism evidence="2 3">
    <name type="scientific">Pseudonocardia ailaonensis</name>
    <dbReference type="NCBI Taxonomy" id="367279"/>
    <lineage>
        <taxon>Bacteria</taxon>
        <taxon>Bacillati</taxon>
        <taxon>Actinomycetota</taxon>
        <taxon>Actinomycetes</taxon>
        <taxon>Pseudonocardiales</taxon>
        <taxon>Pseudonocardiaceae</taxon>
        <taxon>Pseudonocardia</taxon>
    </lineage>
</organism>
<reference evidence="2 3" key="1">
    <citation type="journal article" date="2019" name="Int. J. Syst. Evol. Microbiol.">
        <title>The Global Catalogue of Microorganisms (GCM) 10K type strain sequencing project: providing services to taxonomists for standard genome sequencing and annotation.</title>
        <authorList>
            <consortium name="The Broad Institute Genomics Platform"/>
            <consortium name="The Broad Institute Genome Sequencing Center for Infectious Disease"/>
            <person name="Wu L."/>
            <person name="Ma J."/>
        </authorList>
    </citation>
    <scope>NUCLEOTIDE SEQUENCE [LARGE SCALE GENOMIC DNA]</scope>
    <source>
        <strain evidence="2 3">JCM 16009</strain>
    </source>
</reference>
<dbReference type="Pfam" id="PF01796">
    <property type="entry name" value="OB_ChsH2_C"/>
    <property type="match status" value="1"/>
</dbReference>
<evidence type="ECO:0000313" key="2">
    <source>
        <dbReference type="EMBL" id="GAA1853233.1"/>
    </source>
</evidence>
<accession>A0ABN2N5M6</accession>
<evidence type="ECO:0000259" key="1">
    <source>
        <dbReference type="Pfam" id="PF01796"/>
    </source>
</evidence>
<feature type="domain" description="ChsH2 C-terminal OB-fold" evidence="1">
    <location>
        <begin position="306"/>
        <end position="366"/>
    </location>
</feature>
<proteinExistence type="predicted"/>
<gene>
    <name evidence="2" type="ORF">GCM10009836_36650</name>
</gene>
<dbReference type="InterPro" id="IPR012340">
    <property type="entry name" value="NA-bd_OB-fold"/>
</dbReference>
<sequence>MITTIGTYLPPWAGRTGRRAGPDEDAVTLAVAAGRLALGAATGQVVGRVVLISRELPLLEGGNSAALTAGLGLPRGVRVVEQLGGAAATLDALLESPVATLVIGADAGEPAGAAAAVVGAGGLDVRYVSRINRSLPVRSRDRAGGFHDYEDPRLLRDRGALASLAELGHPKLDVVAGVGGREAGDLSSGSPLDLPTVGASSVLFALAGAAFSPGAVLAAVDQASVTVVELDGGHVAVRRDERAARPAPPLTLTPGPPIPVSLSAYDRAFRAKLGWRASTDADTGELRFPPRPHGAVRDAAGEVVLVDLPRRGEVYTSSTVNVPVPGKATPYQLVIVELDGIGVRALASTTGTAAAVAIGAPGEMVLRRIEIRSGIPDYGYAFRPDQEITV</sequence>
<dbReference type="RefSeq" id="WP_344418194.1">
    <property type="nucleotide sequence ID" value="NZ_BAAAQK010000009.1"/>
</dbReference>
<protein>
    <recommendedName>
        <fullName evidence="1">ChsH2 C-terminal OB-fold domain-containing protein</fullName>
    </recommendedName>
</protein>
<dbReference type="EMBL" id="BAAAQK010000009">
    <property type="protein sequence ID" value="GAA1853233.1"/>
    <property type="molecule type" value="Genomic_DNA"/>
</dbReference>